<evidence type="ECO:0000313" key="2">
    <source>
        <dbReference type="Proteomes" id="UP000275234"/>
    </source>
</evidence>
<accession>A0A3G3BYD7</accession>
<organism evidence="1 2">
    <name type="scientific">Edwardsiella phage Edno5</name>
    <dbReference type="NCBI Taxonomy" id="2419942"/>
    <lineage>
        <taxon>Viruses</taxon>
        <taxon>Duplodnaviria</taxon>
        <taxon>Heunggongvirae</taxon>
        <taxon>Uroviricota</taxon>
        <taxon>Caudoviricetes</taxon>
        <taxon>Gofduovirus</taxon>
        <taxon>Gofduovirus edno5</taxon>
    </lineage>
</organism>
<proteinExistence type="predicted"/>
<keyword evidence="2" id="KW-1185">Reference proteome</keyword>
<gene>
    <name evidence="1" type="ORF">Edno5_0040</name>
</gene>
<dbReference type="Proteomes" id="UP000275234">
    <property type="component" value="Segment"/>
</dbReference>
<sequence>MKLTKERLQEIVEDGFLKHGESKELARIALASMEAEPVAMSDHRFRELVNTLRDIAIEYHGTQQLRERIAHACRAAMLKSSGE</sequence>
<name>A0A3G3BYD7_9CAUD</name>
<dbReference type="EMBL" id="MH898687">
    <property type="protein sequence ID" value="AYP69234.1"/>
    <property type="molecule type" value="Genomic_DNA"/>
</dbReference>
<protein>
    <submittedName>
        <fullName evidence="1">Uncharacterized protein</fullName>
    </submittedName>
</protein>
<reference evidence="1 2" key="1">
    <citation type="submission" date="2018-09" db="EMBL/GenBank/DDBJ databases">
        <title>Genomic characterization of Edwardsiella anguillarum, isolated from Greek aquaculture.</title>
        <authorList>
            <person name="Katharios P."/>
            <person name="Kalatzis P.G."/>
            <person name="Kokkari C."/>
            <person name="Wang Q."/>
        </authorList>
    </citation>
    <scope>NUCLEOTIDE SEQUENCE [LARGE SCALE GENOMIC DNA]</scope>
</reference>
<evidence type="ECO:0000313" key="1">
    <source>
        <dbReference type="EMBL" id="AYP69234.1"/>
    </source>
</evidence>